<evidence type="ECO:0000256" key="6">
    <source>
        <dbReference type="ARBA" id="ARBA00022490"/>
    </source>
</evidence>
<comment type="catalytic activity">
    <reaction evidence="14">
        <text>IMP + diphosphate = hypoxanthine + 5-phospho-alpha-D-ribose 1-diphosphate</text>
        <dbReference type="Rhea" id="RHEA:17973"/>
        <dbReference type="ChEBI" id="CHEBI:17368"/>
        <dbReference type="ChEBI" id="CHEBI:33019"/>
        <dbReference type="ChEBI" id="CHEBI:58017"/>
        <dbReference type="ChEBI" id="CHEBI:58053"/>
        <dbReference type="EC" id="2.4.2.8"/>
    </reaction>
    <physiologicalReaction direction="right-to-left" evidence="14">
        <dbReference type="Rhea" id="RHEA:17975"/>
    </physiologicalReaction>
</comment>
<evidence type="ECO:0000256" key="3">
    <source>
        <dbReference type="ARBA" id="ARBA00004669"/>
    </source>
</evidence>
<dbReference type="InterPro" id="IPR000836">
    <property type="entry name" value="PRTase_dom"/>
</dbReference>
<feature type="domain" description="Phosphoribosyltransferase" evidence="16">
    <location>
        <begin position="18"/>
        <end position="165"/>
    </location>
</feature>
<comment type="pathway">
    <text evidence="3 15">Purine metabolism; IMP biosynthesis via salvage pathway; IMP from hypoxanthine: step 1/1.</text>
</comment>
<evidence type="ECO:0000256" key="5">
    <source>
        <dbReference type="ARBA" id="ARBA00011895"/>
    </source>
</evidence>
<gene>
    <name evidence="17" type="ORF">CLV25_101480</name>
</gene>
<dbReference type="GO" id="GO:0052657">
    <property type="term" value="F:guanine phosphoribosyltransferase activity"/>
    <property type="evidence" value="ECO:0007669"/>
    <property type="project" value="RHEA"/>
</dbReference>
<organism evidence="17 18">
    <name type="scientific">Acetobacteroides hydrogenigenes</name>
    <dbReference type="NCBI Taxonomy" id="979970"/>
    <lineage>
        <taxon>Bacteria</taxon>
        <taxon>Pseudomonadati</taxon>
        <taxon>Bacteroidota</taxon>
        <taxon>Bacteroidia</taxon>
        <taxon>Bacteroidales</taxon>
        <taxon>Rikenellaceae</taxon>
        <taxon>Acetobacteroides</taxon>
    </lineage>
</organism>
<evidence type="ECO:0000256" key="2">
    <source>
        <dbReference type="ARBA" id="ARBA00004496"/>
    </source>
</evidence>
<dbReference type="GO" id="GO:0046100">
    <property type="term" value="P:hypoxanthine metabolic process"/>
    <property type="evidence" value="ECO:0007669"/>
    <property type="project" value="TreeGrafter"/>
</dbReference>
<dbReference type="Proteomes" id="UP000294830">
    <property type="component" value="Unassembled WGS sequence"/>
</dbReference>
<dbReference type="GO" id="GO:0000166">
    <property type="term" value="F:nucleotide binding"/>
    <property type="evidence" value="ECO:0007669"/>
    <property type="project" value="UniProtKB-KW"/>
</dbReference>
<dbReference type="GO" id="GO:0032264">
    <property type="term" value="P:IMP salvage"/>
    <property type="evidence" value="ECO:0007669"/>
    <property type="project" value="UniProtKB-UniPathway"/>
</dbReference>
<evidence type="ECO:0000256" key="15">
    <source>
        <dbReference type="RuleBase" id="RU364099"/>
    </source>
</evidence>
<evidence type="ECO:0000256" key="11">
    <source>
        <dbReference type="ARBA" id="ARBA00022741"/>
    </source>
</evidence>
<dbReference type="EC" id="2.4.2.8" evidence="5 15"/>
<dbReference type="OrthoDB" id="9802824at2"/>
<accession>A0A4R2EVA2</accession>
<dbReference type="AlphaFoldDB" id="A0A4R2EVA2"/>
<evidence type="ECO:0000259" key="16">
    <source>
        <dbReference type="Pfam" id="PF00156"/>
    </source>
</evidence>
<dbReference type="GO" id="GO:0006166">
    <property type="term" value="P:purine ribonucleoside salvage"/>
    <property type="evidence" value="ECO:0007669"/>
    <property type="project" value="UniProtKB-KW"/>
</dbReference>
<evidence type="ECO:0000313" key="17">
    <source>
        <dbReference type="EMBL" id="TCN73259.1"/>
    </source>
</evidence>
<dbReference type="GO" id="GO:0006178">
    <property type="term" value="P:guanine salvage"/>
    <property type="evidence" value="ECO:0007669"/>
    <property type="project" value="TreeGrafter"/>
</dbReference>
<dbReference type="GO" id="GO:0032263">
    <property type="term" value="P:GMP salvage"/>
    <property type="evidence" value="ECO:0007669"/>
    <property type="project" value="TreeGrafter"/>
</dbReference>
<comment type="similarity">
    <text evidence="4 15">Belongs to the purine/pyrimidine phosphoribosyltransferase family.</text>
</comment>
<dbReference type="InterPro" id="IPR050408">
    <property type="entry name" value="HGPRT"/>
</dbReference>
<dbReference type="GO" id="GO:0004422">
    <property type="term" value="F:hypoxanthine phosphoribosyltransferase activity"/>
    <property type="evidence" value="ECO:0007669"/>
    <property type="project" value="InterPro"/>
</dbReference>
<keyword evidence="10 15" id="KW-0660">Purine salvage</keyword>
<dbReference type="NCBIfam" id="TIGR01203">
    <property type="entry name" value="HGPRTase"/>
    <property type="match status" value="1"/>
</dbReference>
<evidence type="ECO:0000256" key="13">
    <source>
        <dbReference type="ARBA" id="ARBA00048811"/>
    </source>
</evidence>
<evidence type="ECO:0000256" key="1">
    <source>
        <dbReference type="ARBA" id="ARBA00001946"/>
    </source>
</evidence>
<keyword evidence="9 15" id="KW-0479">Metal-binding</keyword>
<keyword evidence="18" id="KW-1185">Reference proteome</keyword>
<sequence length="179" mass="20244">MERIKLHDKVFEVSIPSDRIQDAVKKVADQINSEYTDADLPVFLSVLNGSFMFTADLIKNINFQCEISFTKLASYQGTSTSGKVNELIGLTKSLKDRVVIIVEDIIDTGTTLEKLLEVVGEQQPKEIKIATFLFKPEAYTKDLKIDYVGMEIPNDFIVGYGLDYQELGRNYKSIYTLVE</sequence>
<dbReference type="UniPathway" id="UPA00591">
    <property type="reaction ID" value="UER00648"/>
</dbReference>
<evidence type="ECO:0000256" key="10">
    <source>
        <dbReference type="ARBA" id="ARBA00022726"/>
    </source>
</evidence>
<dbReference type="GO" id="GO:0000287">
    <property type="term" value="F:magnesium ion binding"/>
    <property type="evidence" value="ECO:0007669"/>
    <property type="project" value="TreeGrafter"/>
</dbReference>
<keyword evidence="8 15" id="KW-0808">Transferase</keyword>
<evidence type="ECO:0000313" key="18">
    <source>
        <dbReference type="Proteomes" id="UP000294830"/>
    </source>
</evidence>
<dbReference type="InterPro" id="IPR029057">
    <property type="entry name" value="PRTase-like"/>
</dbReference>
<reference evidence="17 18" key="1">
    <citation type="submission" date="2019-03" db="EMBL/GenBank/DDBJ databases">
        <title>Genomic Encyclopedia of Archaeal and Bacterial Type Strains, Phase II (KMG-II): from individual species to whole genera.</title>
        <authorList>
            <person name="Goeker M."/>
        </authorList>
    </citation>
    <scope>NUCLEOTIDE SEQUENCE [LARGE SCALE GENOMIC DNA]</scope>
    <source>
        <strain evidence="17 18">RL-C</strain>
    </source>
</reference>
<evidence type="ECO:0000256" key="8">
    <source>
        <dbReference type="ARBA" id="ARBA00022679"/>
    </source>
</evidence>
<dbReference type="CDD" id="cd06223">
    <property type="entry name" value="PRTases_typeI"/>
    <property type="match status" value="1"/>
</dbReference>
<protein>
    <recommendedName>
        <fullName evidence="5 15">Hypoxanthine phosphoribosyltransferase</fullName>
        <ecNumber evidence="5 15">2.4.2.8</ecNumber>
    </recommendedName>
</protein>
<evidence type="ECO:0000256" key="9">
    <source>
        <dbReference type="ARBA" id="ARBA00022723"/>
    </source>
</evidence>
<dbReference type="GO" id="GO:0005829">
    <property type="term" value="C:cytosol"/>
    <property type="evidence" value="ECO:0007669"/>
    <property type="project" value="TreeGrafter"/>
</dbReference>
<comment type="cofactor">
    <cofactor evidence="1 15">
        <name>Mg(2+)</name>
        <dbReference type="ChEBI" id="CHEBI:18420"/>
    </cofactor>
</comment>
<dbReference type="EMBL" id="SLWB01000001">
    <property type="protein sequence ID" value="TCN73259.1"/>
    <property type="molecule type" value="Genomic_DNA"/>
</dbReference>
<keyword evidence="11 15" id="KW-0547">Nucleotide-binding</keyword>
<evidence type="ECO:0000256" key="12">
    <source>
        <dbReference type="ARBA" id="ARBA00022842"/>
    </source>
</evidence>
<comment type="caution">
    <text evidence="17">The sequence shown here is derived from an EMBL/GenBank/DDBJ whole genome shotgun (WGS) entry which is preliminary data.</text>
</comment>
<dbReference type="SUPFAM" id="SSF53271">
    <property type="entry name" value="PRTase-like"/>
    <property type="match status" value="1"/>
</dbReference>
<keyword evidence="12 15" id="KW-0460">Magnesium</keyword>
<dbReference type="PANTHER" id="PTHR43340">
    <property type="entry name" value="HYPOXANTHINE-GUANINE PHOSPHORIBOSYLTRANSFERASE"/>
    <property type="match status" value="1"/>
</dbReference>
<dbReference type="InterPro" id="IPR005904">
    <property type="entry name" value="Hxn_phspho_trans"/>
</dbReference>
<comment type="catalytic activity">
    <reaction evidence="13">
        <text>GMP + diphosphate = guanine + 5-phospho-alpha-D-ribose 1-diphosphate</text>
        <dbReference type="Rhea" id="RHEA:25424"/>
        <dbReference type="ChEBI" id="CHEBI:16235"/>
        <dbReference type="ChEBI" id="CHEBI:33019"/>
        <dbReference type="ChEBI" id="CHEBI:58017"/>
        <dbReference type="ChEBI" id="CHEBI:58115"/>
        <dbReference type="EC" id="2.4.2.8"/>
    </reaction>
    <physiologicalReaction direction="right-to-left" evidence="13">
        <dbReference type="Rhea" id="RHEA:25426"/>
    </physiologicalReaction>
</comment>
<keyword evidence="7 15" id="KW-0328">Glycosyltransferase</keyword>
<dbReference type="Pfam" id="PF00156">
    <property type="entry name" value="Pribosyltran"/>
    <property type="match status" value="1"/>
</dbReference>
<comment type="subcellular location">
    <subcellularLocation>
        <location evidence="2 15">Cytoplasm</location>
    </subcellularLocation>
</comment>
<dbReference type="PANTHER" id="PTHR43340:SF1">
    <property type="entry name" value="HYPOXANTHINE PHOSPHORIBOSYLTRANSFERASE"/>
    <property type="match status" value="1"/>
</dbReference>
<dbReference type="RefSeq" id="WP_131838033.1">
    <property type="nucleotide sequence ID" value="NZ_SLWB01000001.1"/>
</dbReference>
<evidence type="ECO:0000256" key="4">
    <source>
        <dbReference type="ARBA" id="ARBA00008391"/>
    </source>
</evidence>
<evidence type="ECO:0000256" key="7">
    <source>
        <dbReference type="ARBA" id="ARBA00022676"/>
    </source>
</evidence>
<evidence type="ECO:0000256" key="14">
    <source>
        <dbReference type="ARBA" id="ARBA00049402"/>
    </source>
</evidence>
<name>A0A4R2EVA2_9BACT</name>
<proteinExistence type="inferred from homology"/>
<keyword evidence="6 15" id="KW-0963">Cytoplasm</keyword>
<dbReference type="Gene3D" id="3.40.50.2020">
    <property type="match status" value="1"/>
</dbReference>